<dbReference type="PROSITE" id="PS51462">
    <property type="entry name" value="NUDIX"/>
    <property type="match status" value="1"/>
</dbReference>
<comment type="subcellular location">
    <subcellularLocation>
        <location evidence="10">Cytoplasm</location>
    </subcellularLocation>
</comment>
<dbReference type="PANTHER" id="PTHR10885:SF0">
    <property type="entry name" value="ISOPENTENYL-DIPHOSPHATE DELTA-ISOMERASE"/>
    <property type="match status" value="1"/>
</dbReference>
<sequence>MALTEVILVDERDRAVGTMEKLQAHREGALHRAVTVYLFNPDGQLLLQQRAREKYHCGGLWSNTCCGHPMPAEESAAAARRRLYEEMGMRVALTPVLQLRYRLPLPNGLIEHEYGHVFFGVTPLAPTPDPDEAMAWRWQTMPSVVAQLASEPEVFTPWFRLTMEKIPAQYAAFLRARQAS</sequence>
<gene>
    <name evidence="10" type="primary">idi</name>
    <name evidence="14" type="ORF">Sant_2700</name>
</gene>
<evidence type="ECO:0000256" key="7">
    <source>
        <dbReference type="ARBA" id="ARBA00023211"/>
    </source>
</evidence>
<protein>
    <recommendedName>
        <fullName evidence="3 10">Isopentenyl-diphosphate Delta-isomerase</fullName>
        <shortName evidence="10">IPP isomerase</shortName>
        <ecNumber evidence="3 10">5.3.3.2</ecNumber>
    </recommendedName>
    <alternativeName>
        <fullName evidence="10">IPP:DMAPP isomerase</fullName>
    </alternativeName>
    <alternativeName>
        <fullName evidence="10">Isopentenyl pyrophosphate isomerase</fullName>
    </alternativeName>
</protein>
<dbReference type="GO" id="GO:0050992">
    <property type="term" value="P:dimethylallyl diphosphate biosynthetic process"/>
    <property type="evidence" value="ECO:0007669"/>
    <property type="project" value="UniProtKB-UniRule"/>
</dbReference>
<keyword evidence="15" id="KW-1185">Reference proteome</keyword>
<evidence type="ECO:0000256" key="2">
    <source>
        <dbReference type="ARBA" id="ARBA00007579"/>
    </source>
</evidence>
<keyword evidence="9 10" id="KW-0413">Isomerase</keyword>
<proteinExistence type="inferred from homology"/>
<dbReference type="KEGG" id="sod:Sant_2700"/>
<feature type="domain" description="Nudix hydrolase" evidence="12">
    <location>
        <begin position="29"/>
        <end position="161"/>
    </location>
</feature>
<feature type="active site" evidence="10 11">
    <location>
        <position position="113"/>
    </location>
</feature>
<dbReference type="UniPathway" id="UPA00059">
    <property type="reaction ID" value="UER00104"/>
</dbReference>
<evidence type="ECO:0000256" key="10">
    <source>
        <dbReference type="HAMAP-Rule" id="MF_00202"/>
    </source>
</evidence>
<evidence type="ECO:0000313" key="14">
    <source>
        <dbReference type="EMBL" id="AHF77728.1"/>
    </source>
</evidence>
<dbReference type="EMBL" id="JX444571">
    <property type="protein sequence ID" value="AFW03746.1"/>
    <property type="molecule type" value="Genomic_DNA"/>
</dbReference>
<keyword evidence="6 10" id="KW-0460">Magnesium</keyword>
<comment type="pathway">
    <text evidence="1 10">Isoprenoid biosynthesis; dimethylallyl diphosphate biosynthesis; dimethylallyl diphosphate from isopentenyl diphosphate: step 1/1.</text>
</comment>
<comment type="cofactor">
    <cofactor evidence="10">
        <name>Mg(2+)</name>
        <dbReference type="ChEBI" id="CHEBI:18420"/>
    </cofactor>
    <text evidence="10">Binds 1 Mg(2+) ion per subunit. The magnesium ion binds only when substrate is bound.</text>
</comment>
<dbReference type="InterPro" id="IPR015797">
    <property type="entry name" value="NUDIX_hydrolase-like_dom_sf"/>
</dbReference>
<dbReference type="GO" id="GO:0005737">
    <property type="term" value="C:cytoplasm"/>
    <property type="evidence" value="ECO:0007669"/>
    <property type="project" value="UniProtKB-SubCell"/>
</dbReference>
<feature type="binding site" evidence="10">
    <location>
        <position position="86"/>
    </location>
    <ligand>
        <name>Mg(2+)</name>
        <dbReference type="ChEBI" id="CHEBI:18420"/>
    </ligand>
</feature>
<comment type="subunit">
    <text evidence="10">Homodimer.</text>
</comment>
<dbReference type="OrthoDB" id="9809458at2"/>
<dbReference type="GO" id="GO:0046872">
    <property type="term" value="F:metal ion binding"/>
    <property type="evidence" value="ECO:0007669"/>
    <property type="project" value="UniProtKB-KW"/>
</dbReference>
<feature type="active site" evidence="10 11">
    <location>
        <position position="66"/>
    </location>
</feature>
<evidence type="ECO:0000256" key="1">
    <source>
        <dbReference type="ARBA" id="ARBA00004826"/>
    </source>
</evidence>
<name>K7SQK4_9GAMM</name>
<dbReference type="GO" id="GO:0004452">
    <property type="term" value="F:isopentenyl-diphosphate delta-isomerase activity"/>
    <property type="evidence" value="ECO:0007669"/>
    <property type="project" value="UniProtKB-UniRule"/>
</dbReference>
<keyword evidence="7 10" id="KW-0464">Manganese</keyword>
<evidence type="ECO:0000256" key="11">
    <source>
        <dbReference type="PIRSR" id="PIRSR018427-1"/>
    </source>
</evidence>
<comment type="function">
    <text evidence="10">Catalyzes the 1,3-allylic rearrangement of the homoallylic substrate isopentenyl (IPP) to its highly electrophilic allylic isomer, dimethylallyl diphosphate (DMAPP).</text>
</comment>
<dbReference type="Gene3D" id="3.90.79.10">
    <property type="entry name" value="Nucleoside Triphosphate Pyrophosphohydrolase"/>
    <property type="match status" value="1"/>
</dbReference>
<dbReference type="InterPro" id="IPR011876">
    <property type="entry name" value="IsopentenylPP_isomerase_typ1"/>
</dbReference>
<feature type="binding site" evidence="10">
    <location>
        <position position="111"/>
    </location>
    <ligand>
        <name>Mn(2+)</name>
        <dbReference type="ChEBI" id="CHEBI:29035"/>
    </ligand>
</feature>
<dbReference type="InterPro" id="IPR056375">
    <property type="entry name" value="Idi_bact"/>
</dbReference>
<evidence type="ECO:0000259" key="12">
    <source>
        <dbReference type="PROSITE" id="PS51462"/>
    </source>
</evidence>
<feature type="binding site" evidence="10">
    <location>
        <position position="31"/>
    </location>
    <ligand>
        <name>Mn(2+)</name>
        <dbReference type="ChEBI" id="CHEBI:29035"/>
    </ligand>
</feature>
<feature type="binding site" evidence="10">
    <location>
        <position position="113"/>
    </location>
    <ligand>
        <name>Mn(2+)</name>
        <dbReference type="ChEBI" id="CHEBI:29035"/>
    </ligand>
</feature>
<evidence type="ECO:0000256" key="8">
    <source>
        <dbReference type="ARBA" id="ARBA00023229"/>
    </source>
</evidence>
<keyword evidence="5 10" id="KW-0479">Metal-binding</keyword>
<dbReference type="NCBIfam" id="NF002995">
    <property type="entry name" value="PRK03759.1"/>
    <property type="match status" value="1"/>
</dbReference>
<evidence type="ECO:0000256" key="9">
    <source>
        <dbReference type="ARBA" id="ARBA00023235"/>
    </source>
</evidence>
<evidence type="ECO:0000256" key="3">
    <source>
        <dbReference type="ARBA" id="ARBA00012057"/>
    </source>
</evidence>
<evidence type="ECO:0000313" key="13">
    <source>
        <dbReference type="EMBL" id="AFW03746.1"/>
    </source>
</evidence>
<feature type="binding site" evidence="10">
    <location>
        <position position="68"/>
    </location>
    <ligand>
        <name>Mn(2+)</name>
        <dbReference type="ChEBI" id="CHEBI:29035"/>
    </ligand>
</feature>
<dbReference type="EMBL" id="CP006569">
    <property type="protein sequence ID" value="AHF77728.1"/>
    <property type="molecule type" value="Genomic_DNA"/>
</dbReference>
<dbReference type="InterPro" id="IPR000086">
    <property type="entry name" value="NUDIX_hydrolase_dom"/>
</dbReference>
<organism evidence="13">
    <name type="scientific">Sodalis praecaptivus</name>
    <dbReference type="NCBI Taxonomy" id="1239307"/>
    <lineage>
        <taxon>Bacteria</taxon>
        <taxon>Pseudomonadati</taxon>
        <taxon>Pseudomonadota</taxon>
        <taxon>Gammaproteobacteria</taxon>
        <taxon>Enterobacterales</taxon>
        <taxon>Bruguierivoracaceae</taxon>
        <taxon>Sodalis</taxon>
    </lineage>
</organism>
<dbReference type="NCBIfam" id="TIGR02150">
    <property type="entry name" value="IPP_isom_1"/>
    <property type="match status" value="1"/>
</dbReference>
<feature type="binding site" evidence="10">
    <location>
        <position position="25"/>
    </location>
    <ligand>
        <name>Mn(2+)</name>
        <dbReference type="ChEBI" id="CHEBI:29035"/>
    </ligand>
</feature>
<dbReference type="HAMAP" id="MF_00202">
    <property type="entry name" value="Idi"/>
    <property type="match status" value="1"/>
</dbReference>
<reference evidence="13" key="1">
    <citation type="submission" date="2012-07" db="EMBL/GenBank/DDBJ databases">
        <title>A Novel Human-Wound Derived Bacterium Provides Insights into the Evolutionary Origins of Mutualistic Insect-Bacterial Symbioses.</title>
        <authorList>
            <person name="Clayton A.L."/>
            <person name="Oakeson K.F."/>
            <person name="Gutin M."/>
            <person name="Pontes A."/>
            <person name="Dunn D.M."/>
            <person name="von Niederhausern A.C."/>
            <person name="Weiss R.B."/>
            <person name="Fisher M."/>
            <person name="Dale C."/>
        </authorList>
    </citation>
    <scope>NUCLEOTIDE SEQUENCE</scope>
    <source>
        <strain evidence="13">HS</strain>
    </source>
</reference>
<comment type="similarity">
    <text evidence="2 10">Belongs to the IPP isomerase type 1 family.</text>
</comment>
<evidence type="ECO:0000313" key="15">
    <source>
        <dbReference type="Proteomes" id="UP000019028"/>
    </source>
</evidence>
<dbReference type="Proteomes" id="UP000019028">
    <property type="component" value="Chromosome"/>
</dbReference>
<reference evidence="13" key="3">
    <citation type="journal article" date="2015" name="Int. J. Syst. Evol. Microbiol.">
        <title>Phenotypic characterization of Sodalis praecaptivus sp. nov., a close non-insect-associated member of the Sodalis-allied lineage of insect endosymbionts.</title>
        <authorList>
            <person name="Chari A."/>
            <person name="Oakeson K.F."/>
            <person name="Enomoto S."/>
            <person name="Jackson D.G."/>
            <person name="Fisher M.A."/>
            <person name="Dale C."/>
        </authorList>
    </citation>
    <scope>NUCLEOTIDE SEQUENCE</scope>
    <source>
        <strain evidence="13">HS</strain>
    </source>
</reference>
<dbReference type="EC" id="5.3.3.2" evidence="3 10"/>
<evidence type="ECO:0000256" key="5">
    <source>
        <dbReference type="ARBA" id="ARBA00022723"/>
    </source>
</evidence>
<dbReference type="SUPFAM" id="SSF55811">
    <property type="entry name" value="Nudix"/>
    <property type="match status" value="1"/>
</dbReference>
<accession>K7SQK4</accession>
<comment type="cofactor">
    <cofactor evidence="10">
        <name>Mn(2+)</name>
        <dbReference type="ChEBI" id="CHEBI:29035"/>
    </cofactor>
    <text evidence="10">Binds 1 Mn(2+) ion per subunit.</text>
</comment>
<dbReference type="RefSeq" id="WP_025422871.1">
    <property type="nucleotide sequence ID" value="NZ_CP006569.1"/>
</dbReference>
<dbReference type="PATRIC" id="fig|1239307.3.peg.3010"/>
<dbReference type="Pfam" id="PF00293">
    <property type="entry name" value="NUDIX"/>
    <property type="match status" value="1"/>
</dbReference>
<comment type="catalytic activity">
    <reaction evidence="10">
        <text>isopentenyl diphosphate = dimethylallyl diphosphate</text>
        <dbReference type="Rhea" id="RHEA:23284"/>
        <dbReference type="ChEBI" id="CHEBI:57623"/>
        <dbReference type="ChEBI" id="CHEBI:128769"/>
        <dbReference type="EC" id="5.3.3.2"/>
    </reaction>
</comment>
<dbReference type="GO" id="GO:0009240">
    <property type="term" value="P:isopentenyl diphosphate biosynthetic process"/>
    <property type="evidence" value="ECO:0007669"/>
    <property type="project" value="TreeGrafter"/>
</dbReference>
<dbReference type="HOGENOM" id="CLU_060552_2_1_6"/>
<reference evidence="14 15" key="2">
    <citation type="journal article" date="2014" name="Genome Biol. Evol.">
        <title>Genome degeneration and adaptation in a nascent stage of symbiosis.</title>
        <authorList>
            <person name="Oakeson K.F."/>
            <person name="Gil R."/>
            <person name="Clayton A.L."/>
            <person name="Dunn D.M."/>
            <person name="von Niederhausern A.C."/>
            <person name="Hamil C."/>
            <person name="Aoyagi A."/>
            <person name="Duval B."/>
            <person name="Baca A."/>
            <person name="Silva F.J."/>
            <person name="Vallier A."/>
            <person name="Jackson D.G."/>
            <person name="Latorre A."/>
            <person name="Weiss R.B."/>
            <person name="Heddi A."/>
            <person name="Moya A."/>
            <person name="Dale C."/>
        </authorList>
    </citation>
    <scope>NUCLEOTIDE SEQUENCE [LARGE SCALE GENOMIC DNA]</scope>
    <source>
        <strain evidence="14 15">HS1</strain>
    </source>
</reference>
<dbReference type="CDD" id="cd02885">
    <property type="entry name" value="NUDIX_IPP_Isomerase"/>
    <property type="match status" value="1"/>
</dbReference>
<dbReference type="AlphaFoldDB" id="K7SQK4"/>
<dbReference type="PANTHER" id="PTHR10885">
    <property type="entry name" value="ISOPENTENYL-DIPHOSPHATE DELTA-ISOMERASE"/>
    <property type="match status" value="1"/>
</dbReference>
<evidence type="ECO:0000256" key="6">
    <source>
        <dbReference type="ARBA" id="ARBA00022842"/>
    </source>
</evidence>
<evidence type="ECO:0000256" key="4">
    <source>
        <dbReference type="ARBA" id="ARBA00022490"/>
    </source>
</evidence>
<keyword evidence="8 10" id="KW-0414">Isoprene biosynthesis</keyword>
<dbReference type="PIRSF" id="PIRSF018427">
    <property type="entry name" value="Isopntndiph_ism"/>
    <property type="match status" value="1"/>
</dbReference>
<keyword evidence="4 10" id="KW-0963">Cytoplasm</keyword>